<accession>A0A9X3Z3B9</accession>
<name>A0A9X3Z3B9_9BACL</name>
<dbReference type="PANTHER" id="PTHR42760:SF115">
    <property type="entry name" value="3-OXOACYL-[ACYL-CARRIER-PROTEIN] REDUCTASE FABG"/>
    <property type="match status" value="1"/>
</dbReference>
<keyword evidence="4" id="KW-1185">Reference proteome</keyword>
<dbReference type="EMBL" id="JAPYYP010000008">
    <property type="protein sequence ID" value="MDA5108514.1"/>
    <property type="molecule type" value="Genomic_DNA"/>
</dbReference>
<proteinExistence type="inferred from homology"/>
<evidence type="ECO:0000313" key="3">
    <source>
        <dbReference type="EMBL" id="MDA5108514.1"/>
    </source>
</evidence>
<dbReference type="PRINTS" id="PR00081">
    <property type="entry name" value="GDHRDH"/>
</dbReference>
<evidence type="ECO:0000313" key="4">
    <source>
        <dbReference type="Proteomes" id="UP001151071"/>
    </source>
</evidence>
<dbReference type="PRINTS" id="PR00080">
    <property type="entry name" value="SDRFAMILY"/>
</dbReference>
<sequence>MRLQDKVCVITGAGSGMGQTAAAMFAAEGARVAVFEISETSGQTTVERVQAAGGEASLFVCDVADEESVKAAVSATLERYGRIDVLYNNAGIMPAEDHSVLDTPVEVWDRVMAVNVRGTFLMCKHVIPAMIRQGKGSIINIASFVAFMGCSVPQDAYTASKGAVVSLTRSLAIQFRPKGVRANAICPGPIETPLLTEWLVSDEEARRIRLGRQPSGRFGKPEDIVHCAVYLASDESDWTNGAILNVDGGITCNYF</sequence>
<gene>
    <name evidence="3" type="ORF">O3V59_09085</name>
</gene>
<dbReference type="FunFam" id="3.40.50.720:FF:000084">
    <property type="entry name" value="Short-chain dehydrogenase reductase"/>
    <property type="match status" value="1"/>
</dbReference>
<evidence type="ECO:0000256" key="2">
    <source>
        <dbReference type="ARBA" id="ARBA00023002"/>
    </source>
</evidence>
<dbReference type="InterPro" id="IPR036291">
    <property type="entry name" value="NAD(P)-bd_dom_sf"/>
</dbReference>
<dbReference type="GO" id="GO:0008206">
    <property type="term" value="P:bile acid metabolic process"/>
    <property type="evidence" value="ECO:0007669"/>
    <property type="project" value="UniProtKB-ARBA"/>
</dbReference>
<dbReference type="NCBIfam" id="NF005559">
    <property type="entry name" value="PRK07231.1"/>
    <property type="match status" value="1"/>
</dbReference>
<comment type="caution">
    <text evidence="3">The sequence shown here is derived from an EMBL/GenBank/DDBJ whole genome shotgun (WGS) entry which is preliminary data.</text>
</comment>
<dbReference type="EC" id="1.1.1.47" evidence="3"/>
<dbReference type="Proteomes" id="UP001151071">
    <property type="component" value="Unassembled WGS sequence"/>
</dbReference>
<comment type="similarity">
    <text evidence="1">Belongs to the short-chain dehydrogenases/reductases (SDR) family.</text>
</comment>
<dbReference type="GO" id="GO:0047936">
    <property type="term" value="F:glucose 1-dehydrogenase [NAD(P)+] activity"/>
    <property type="evidence" value="ECO:0007669"/>
    <property type="project" value="UniProtKB-EC"/>
</dbReference>
<protein>
    <submittedName>
        <fullName evidence="3">Glucose 1-dehydrogenase</fullName>
        <ecNumber evidence="3">1.1.1.47</ecNumber>
    </submittedName>
</protein>
<organism evidence="3 4">
    <name type="scientific">Brevibacillus thermoruber</name>
    <dbReference type="NCBI Taxonomy" id="33942"/>
    <lineage>
        <taxon>Bacteria</taxon>
        <taxon>Bacillati</taxon>
        <taxon>Bacillota</taxon>
        <taxon>Bacilli</taxon>
        <taxon>Bacillales</taxon>
        <taxon>Paenibacillaceae</taxon>
        <taxon>Brevibacillus</taxon>
    </lineage>
</organism>
<keyword evidence="2 3" id="KW-0560">Oxidoreductase</keyword>
<dbReference type="RefSeq" id="WP_029099286.1">
    <property type="nucleotide sequence ID" value="NZ_JAPYYP010000008.1"/>
</dbReference>
<dbReference type="Gene3D" id="3.40.50.720">
    <property type="entry name" value="NAD(P)-binding Rossmann-like Domain"/>
    <property type="match status" value="1"/>
</dbReference>
<dbReference type="SUPFAM" id="SSF51735">
    <property type="entry name" value="NAD(P)-binding Rossmann-fold domains"/>
    <property type="match status" value="1"/>
</dbReference>
<dbReference type="AlphaFoldDB" id="A0A9X3Z3B9"/>
<reference evidence="3" key="1">
    <citation type="submission" date="2022-12" db="EMBL/GenBank/DDBJ databases">
        <title>Draft genome sequence of the thermophilic strain Brevibacillus thermoruber HT42, isolated from Los Humeros, Puebla, Mexico, with biotechnological potential.</title>
        <authorList>
            <person name="Lara Sanchez J."/>
            <person name="Solis Palacios R."/>
            <person name="Bustos Baena A.S."/>
            <person name="Ruz Baez A.E."/>
            <person name="Espinosa Luna G."/>
            <person name="Oliart Ros R.M."/>
        </authorList>
    </citation>
    <scope>NUCLEOTIDE SEQUENCE</scope>
    <source>
        <strain evidence="3">HT42</strain>
    </source>
</reference>
<dbReference type="PANTHER" id="PTHR42760">
    <property type="entry name" value="SHORT-CHAIN DEHYDROGENASES/REDUCTASES FAMILY MEMBER"/>
    <property type="match status" value="1"/>
</dbReference>
<evidence type="ECO:0000256" key="1">
    <source>
        <dbReference type="ARBA" id="ARBA00006484"/>
    </source>
</evidence>
<dbReference type="CDD" id="cd05233">
    <property type="entry name" value="SDR_c"/>
    <property type="match status" value="1"/>
</dbReference>
<dbReference type="InterPro" id="IPR002347">
    <property type="entry name" value="SDR_fam"/>
</dbReference>
<dbReference type="Pfam" id="PF13561">
    <property type="entry name" value="adh_short_C2"/>
    <property type="match status" value="1"/>
</dbReference>